<protein>
    <submittedName>
        <fullName evidence="2">EOG090X0J9J</fullName>
    </submittedName>
</protein>
<sequence length="100" mass="11531">MFEKTAQYLQTEMTSAKDEYALLEEMNKVTASKYGDLRQVAAGVANSLTDMNLRYEGLKPILDQIDHIEDSVTKLEQAAYKLDAYSKRLEAKFRNLEKQY</sequence>
<dbReference type="GO" id="GO:0099078">
    <property type="term" value="C:BORC complex"/>
    <property type="evidence" value="ECO:0007669"/>
    <property type="project" value="TreeGrafter"/>
</dbReference>
<accession>A0A9N6WUM3</accession>
<dbReference type="GO" id="GO:0016197">
    <property type="term" value="P:endosomal transport"/>
    <property type="evidence" value="ECO:0007669"/>
    <property type="project" value="TreeGrafter"/>
</dbReference>
<dbReference type="AlphaFoldDB" id="A0A9N6WUM3"/>
<gene>
    <name evidence="2" type="primary">EOG090X0J9J</name>
</gene>
<name>A0A9N6WUM3_9CRUS</name>
<dbReference type="PANTHER" id="PTHR46479">
    <property type="entry name" value="BIOGENESIS OF LYSOSOME-RELATED ORGANELLES COMPLEX 1 SUBUNIT 2"/>
    <property type="match status" value="1"/>
</dbReference>
<proteinExistence type="inferred from homology"/>
<dbReference type="Pfam" id="PF10046">
    <property type="entry name" value="BLOC1_2"/>
    <property type="match status" value="1"/>
</dbReference>
<dbReference type="EMBL" id="OC989294">
    <property type="protein sequence ID" value="CAG4645949.1"/>
    <property type="molecule type" value="Genomic_DNA"/>
</dbReference>
<evidence type="ECO:0000313" key="2">
    <source>
        <dbReference type="EMBL" id="CAG4645949.1"/>
    </source>
</evidence>
<dbReference type="GO" id="GO:0000930">
    <property type="term" value="C:gamma-tubulin complex"/>
    <property type="evidence" value="ECO:0007669"/>
    <property type="project" value="TreeGrafter"/>
</dbReference>
<evidence type="ECO:0000256" key="1">
    <source>
        <dbReference type="ARBA" id="ARBA00008468"/>
    </source>
</evidence>
<dbReference type="GO" id="GO:0032418">
    <property type="term" value="P:lysosome localization"/>
    <property type="evidence" value="ECO:0007669"/>
    <property type="project" value="TreeGrafter"/>
</dbReference>
<reference evidence="2" key="1">
    <citation type="submission" date="2021-04" db="EMBL/GenBank/DDBJ databases">
        <authorList>
            <person name="Cornetti L."/>
        </authorList>
    </citation>
    <scope>NUCLEOTIDE SEQUENCE</scope>
</reference>
<dbReference type="PANTHER" id="PTHR46479:SF1">
    <property type="entry name" value="BIOGENESIS OF LYSOSOME-RELATED ORGANELLES COMPLEX 1 SUBUNIT 2"/>
    <property type="match status" value="1"/>
</dbReference>
<dbReference type="GO" id="GO:0031083">
    <property type="term" value="C:BLOC-1 complex"/>
    <property type="evidence" value="ECO:0007669"/>
    <property type="project" value="TreeGrafter"/>
</dbReference>
<dbReference type="GO" id="GO:0043015">
    <property type="term" value="F:gamma-tubulin binding"/>
    <property type="evidence" value="ECO:0007669"/>
    <property type="project" value="TreeGrafter"/>
</dbReference>
<comment type="similarity">
    <text evidence="1">Belongs to the BLOC1S2 family.</text>
</comment>
<dbReference type="InterPro" id="IPR019269">
    <property type="entry name" value="BLOC1_su2"/>
</dbReference>
<organism evidence="2">
    <name type="scientific">Lynceus sp. MCZ IZ 141354</name>
    <dbReference type="NCBI Taxonomy" id="1930659"/>
    <lineage>
        <taxon>Eukaryota</taxon>
        <taxon>Metazoa</taxon>
        <taxon>Ecdysozoa</taxon>
        <taxon>Arthropoda</taxon>
        <taxon>Crustacea</taxon>
        <taxon>Branchiopoda</taxon>
        <taxon>Diplostraca</taxon>
        <taxon>Laevicaudata</taxon>
        <taxon>Lynceidae</taxon>
        <taxon>Lynceus</taxon>
    </lineage>
</organism>